<feature type="compositionally biased region" description="Low complexity" evidence="1">
    <location>
        <begin position="603"/>
        <end position="614"/>
    </location>
</feature>
<reference evidence="2" key="1">
    <citation type="journal article" date="2023" name="Mol. Biol. Evol.">
        <title>Third-Generation Sequencing Reveals the Adaptive Role of the Epigenome in Three Deep-Sea Polychaetes.</title>
        <authorList>
            <person name="Perez M."/>
            <person name="Aroh O."/>
            <person name="Sun Y."/>
            <person name="Lan Y."/>
            <person name="Juniper S.K."/>
            <person name="Young C.R."/>
            <person name="Angers B."/>
            <person name="Qian P.Y."/>
        </authorList>
    </citation>
    <scope>NUCLEOTIDE SEQUENCE</scope>
    <source>
        <strain evidence="2">P08H-3</strain>
    </source>
</reference>
<feature type="compositionally biased region" description="Polar residues" evidence="1">
    <location>
        <begin position="114"/>
        <end position="123"/>
    </location>
</feature>
<feature type="region of interest" description="Disordered" evidence="1">
    <location>
        <begin position="382"/>
        <end position="406"/>
    </location>
</feature>
<protein>
    <submittedName>
        <fullName evidence="2">Uncharacterized protein</fullName>
    </submittedName>
</protein>
<feature type="region of interest" description="Disordered" evidence="1">
    <location>
        <begin position="500"/>
        <end position="659"/>
    </location>
</feature>
<feature type="region of interest" description="Disordered" evidence="1">
    <location>
        <begin position="96"/>
        <end position="140"/>
    </location>
</feature>
<organism evidence="2 3">
    <name type="scientific">Paralvinella palmiformis</name>
    <dbReference type="NCBI Taxonomy" id="53620"/>
    <lineage>
        <taxon>Eukaryota</taxon>
        <taxon>Metazoa</taxon>
        <taxon>Spiralia</taxon>
        <taxon>Lophotrochozoa</taxon>
        <taxon>Annelida</taxon>
        <taxon>Polychaeta</taxon>
        <taxon>Sedentaria</taxon>
        <taxon>Canalipalpata</taxon>
        <taxon>Terebellida</taxon>
        <taxon>Terebelliformia</taxon>
        <taxon>Alvinellidae</taxon>
        <taxon>Paralvinella</taxon>
    </lineage>
</organism>
<accession>A0AAD9N6R3</accession>
<name>A0AAD9N6R3_9ANNE</name>
<evidence type="ECO:0000313" key="2">
    <source>
        <dbReference type="EMBL" id="KAK2157076.1"/>
    </source>
</evidence>
<feature type="region of interest" description="Disordered" evidence="1">
    <location>
        <begin position="153"/>
        <end position="187"/>
    </location>
</feature>
<sequence length="659" mass="73414">MQIPSTRPRWSSQSTSQSIHPLPMAAVPLVHSTAKEHSLSDSRNYQWGMTPPSSSKLQRYDCEHPDTTYAMPDTHSCKTETDYNPYDVKVKQEVLSDEELEQEQQTEPEPYRYSRTSLNSNSCLGEEPPAKNSSTRPSPKGILMSLLCEKSPGVQGKKRGRAKKKSDDPLYIPPKQSKSDLSEMVPGTRENKDNRVLIGLTDYLSGFKEGDLSNEKLPRCVFSGPDISAKIRKVVLLNSGPFSTVRMVHRSLQGMRATEINEVMREMTKPRQHADYVGEYKAITMPKVRQWRRLVGVFYKCPPELLKPEALLSHDILLEDYKKFYEQMYKYDRTPKPPYFQAIEMFSPFSGTFSGKRGWREDPTFDPTTRLSEVYTANDLVECTPPEDEEIPASKSDEHPDGPSLQAMGIKSERVDWESADDDQNVASAAISTTQDSASKPVIGSPAQAEENLDSNVEQSAASRKFKASRESTPDDYNPNLVTFVPKNFGQQPVFPQPLIVSEYNNGHSENARELSDQPPSAISGGKQSCKEGRTLDRATELSEAHSASKMMNCSSERDREIAGSKSEEPSDGPRLQNVGIKSEMADRVSASDGNDDDHSLASTTVSTTQQTPTKLENGSPTFGDRDGHAERPAANNRDGHNLRSKKDGYISEPASQQL</sequence>
<dbReference type="Proteomes" id="UP001208570">
    <property type="component" value="Unassembled WGS sequence"/>
</dbReference>
<feature type="compositionally biased region" description="Polar residues" evidence="1">
    <location>
        <begin position="41"/>
        <end position="57"/>
    </location>
</feature>
<feature type="compositionally biased region" description="Basic and acidic residues" evidence="1">
    <location>
        <begin position="556"/>
        <end position="569"/>
    </location>
</feature>
<dbReference type="AlphaFoldDB" id="A0AAD9N6R3"/>
<feature type="region of interest" description="Disordered" evidence="1">
    <location>
        <begin position="1"/>
        <end position="81"/>
    </location>
</feature>
<keyword evidence="3" id="KW-1185">Reference proteome</keyword>
<comment type="caution">
    <text evidence="2">The sequence shown here is derived from an EMBL/GenBank/DDBJ whole genome shotgun (WGS) entry which is preliminary data.</text>
</comment>
<feature type="compositionally biased region" description="Basic and acidic residues" evidence="1">
    <location>
        <begin position="529"/>
        <end position="544"/>
    </location>
</feature>
<proteinExistence type="predicted"/>
<feature type="compositionally biased region" description="Acidic residues" evidence="1">
    <location>
        <begin position="96"/>
        <end position="106"/>
    </location>
</feature>
<feature type="region of interest" description="Disordered" evidence="1">
    <location>
        <begin position="431"/>
        <end position="479"/>
    </location>
</feature>
<dbReference type="EMBL" id="JAODUP010000199">
    <property type="protein sequence ID" value="KAK2157076.1"/>
    <property type="molecule type" value="Genomic_DNA"/>
</dbReference>
<feature type="compositionally biased region" description="Basic and acidic residues" evidence="1">
    <location>
        <begin position="624"/>
        <end position="650"/>
    </location>
</feature>
<evidence type="ECO:0000256" key="1">
    <source>
        <dbReference type="SAM" id="MobiDB-lite"/>
    </source>
</evidence>
<evidence type="ECO:0000313" key="3">
    <source>
        <dbReference type="Proteomes" id="UP001208570"/>
    </source>
</evidence>
<gene>
    <name evidence="2" type="ORF">LSH36_199g02011</name>
</gene>
<feature type="compositionally biased region" description="Polar residues" evidence="1">
    <location>
        <begin position="1"/>
        <end position="19"/>
    </location>
</feature>